<evidence type="ECO:0000313" key="3">
    <source>
        <dbReference type="Proteomes" id="UP000219329"/>
    </source>
</evidence>
<dbReference type="AlphaFoldDB" id="A0A2A5WF56"/>
<reference evidence="2 3" key="1">
    <citation type="submission" date="2017-08" db="EMBL/GenBank/DDBJ databases">
        <title>Fine stratification of microbial communities through a metagenomic profile of the photic zone.</title>
        <authorList>
            <person name="Haro-Moreno J.M."/>
            <person name="Lopez-Perez M."/>
            <person name="De La Torre J."/>
            <person name="Picazo A."/>
            <person name="Camacho A."/>
            <person name="Rodriguez-Valera F."/>
        </authorList>
    </citation>
    <scope>NUCLEOTIDE SEQUENCE [LARGE SCALE GENOMIC DNA]</scope>
    <source>
        <strain evidence="2">MED-G28</strain>
    </source>
</reference>
<gene>
    <name evidence="2" type="ORF">CNF02_00150</name>
</gene>
<sequence length="473" mass="54029">MTKISKLKLVFLSAVLAVPVLPQQIVLAGEEQRAPPQARTAGTLGPQVMRAISSIQELMQPEDEEDEPDLAAAKLELDELYDRRWERMNDFEKQTVLNFYTNYWLTLENYPEAINTFKQLLEIEALREDTRLRTLKSLGQLTAAEEVWQESIQYYELWREASLVEDDIVYRGLSYAHYQADEFTEALPYWIAYMELLLERYEQSLLPVEVDGVLQPAEPQEFPLGRDDYSYLNGLYFTLEDFPNALELTKTMIMLFDNQTDWMNLSAIYSGLDDEERRVRSLNVAYLKGMIEDENRFLNLGQSMGGIDVPLSGSKIIVDGMEKQIVEESEENLETLAQMHLIGADFEGALGPSRRVAEMSDSGDGYDTYGYIHYALANYQDAADAFQMAVDKGNLSNSADTLLFLARSLIELDDFEGARNAAVDSADAGNESEQRSANDYIRFIDSTEERFNIIEERKADAIDFYRPYPSLLE</sequence>
<dbReference type="SUPFAM" id="SSF81901">
    <property type="entry name" value="HCP-like"/>
    <property type="match status" value="1"/>
</dbReference>
<dbReference type="Gene3D" id="1.25.40.10">
    <property type="entry name" value="Tetratricopeptide repeat domain"/>
    <property type="match status" value="2"/>
</dbReference>
<feature type="chain" id="PRO_5012630830" description="Tetratricopeptide repeat protein" evidence="1">
    <location>
        <begin position="29"/>
        <end position="473"/>
    </location>
</feature>
<evidence type="ECO:0000313" key="2">
    <source>
        <dbReference type="EMBL" id="PDH35175.1"/>
    </source>
</evidence>
<dbReference type="InterPro" id="IPR011990">
    <property type="entry name" value="TPR-like_helical_dom_sf"/>
</dbReference>
<dbReference type="EMBL" id="NTJZ01000001">
    <property type="protein sequence ID" value="PDH35175.1"/>
    <property type="molecule type" value="Genomic_DNA"/>
</dbReference>
<organism evidence="2 3">
    <name type="scientific">OM182 bacterium MED-G28</name>
    <dbReference type="NCBI Taxonomy" id="1986256"/>
    <lineage>
        <taxon>Bacteria</taxon>
        <taxon>Pseudomonadati</taxon>
        <taxon>Pseudomonadota</taxon>
        <taxon>Gammaproteobacteria</taxon>
        <taxon>OMG group</taxon>
        <taxon>OM182 clade</taxon>
    </lineage>
</organism>
<evidence type="ECO:0008006" key="4">
    <source>
        <dbReference type="Google" id="ProtNLM"/>
    </source>
</evidence>
<proteinExistence type="predicted"/>
<feature type="signal peptide" evidence="1">
    <location>
        <begin position="1"/>
        <end position="28"/>
    </location>
</feature>
<protein>
    <recommendedName>
        <fullName evidence="4">Tetratricopeptide repeat protein</fullName>
    </recommendedName>
</protein>
<accession>A0A2A5WF56</accession>
<keyword evidence="1" id="KW-0732">Signal</keyword>
<evidence type="ECO:0000256" key="1">
    <source>
        <dbReference type="SAM" id="SignalP"/>
    </source>
</evidence>
<comment type="caution">
    <text evidence="2">The sequence shown here is derived from an EMBL/GenBank/DDBJ whole genome shotgun (WGS) entry which is preliminary data.</text>
</comment>
<dbReference type="Proteomes" id="UP000219329">
    <property type="component" value="Unassembled WGS sequence"/>
</dbReference>
<name>A0A2A5WF56_9GAMM</name>